<dbReference type="OrthoDB" id="9789501at2"/>
<feature type="domain" description="RES" evidence="1">
    <location>
        <begin position="12"/>
        <end position="138"/>
    </location>
</feature>
<organism evidence="2 3">
    <name type="scientific">Leadbetterella byssophila (strain DSM 17132 / JCM 16389 / KACC 11308 / NBRC 106382 / 4M15)</name>
    <dbReference type="NCBI Taxonomy" id="649349"/>
    <lineage>
        <taxon>Bacteria</taxon>
        <taxon>Pseudomonadati</taxon>
        <taxon>Bacteroidota</taxon>
        <taxon>Cytophagia</taxon>
        <taxon>Cytophagales</taxon>
        <taxon>Leadbetterellaceae</taxon>
        <taxon>Leadbetterella</taxon>
    </lineage>
</organism>
<dbReference type="SMART" id="SM00953">
    <property type="entry name" value="RES"/>
    <property type="match status" value="1"/>
</dbReference>
<sequence>MMLYNIRKEKYADRLIASGVANRWNKKDEYVIYTGSSISLCTLELLAHRAAIDIATDYKLLFIEAEVCEQDIETVKVEGLPAHWASIISYPILQKIGSEWYQKCEKLLLEVPSALVQWEKNYLINTKHPEFEEKIKIVNTENFPWDRRLL</sequence>
<keyword evidence="3" id="KW-1185">Reference proteome</keyword>
<proteinExistence type="predicted"/>
<dbReference type="KEGG" id="lby:Lbys_0721"/>
<protein>
    <submittedName>
        <fullName evidence="2">RES domain protein</fullName>
    </submittedName>
</protein>
<reference key="1">
    <citation type="submission" date="2010-11" db="EMBL/GenBank/DDBJ databases">
        <title>The complete genome of Leadbetterella byssophila DSM 17132.</title>
        <authorList>
            <consortium name="US DOE Joint Genome Institute (JGI-PGF)"/>
            <person name="Lucas S."/>
            <person name="Copeland A."/>
            <person name="Lapidus A."/>
            <person name="Glavina del Rio T."/>
            <person name="Dalin E."/>
            <person name="Tice H."/>
            <person name="Bruce D."/>
            <person name="Goodwin L."/>
            <person name="Pitluck S."/>
            <person name="Kyrpides N."/>
            <person name="Mavromatis K."/>
            <person name="Ivanova N."/>
            <person name="Teshima H."/>
            <person name="Brettin T."/>
            <person name="Detter J.C."/>
            <person name="Han C."/>
            <person name="Tapia R."/>
            <person name="Land M."/>
            <person name="Hauser L."/>
            <person name="Markowitz V."/>
            <person name="Cheng J.-F."/>
            <person name="Hugenholtz P."/>
            <person name="Woyke T."/>
            <person name="Wu D."/>
            <person name="Tindall B."/>
            <person name="Pomrenke H.G."/>
            <person name="Brambilla E."/>
            <person name="Klenk H.-P."/>
            <person name="Eisen J.A."/>
        </authorList>
    </citation>
    <scope>NUCLEOTIDE SEQUENCE [LARGE SCALE GENOMIC DNA]</scope>
    <source>
        <strain>DSM 17132</strain>
    </source>
</reference>
<dbReference type="InterPro" id="IPR014914">
    <property type="entry name" value="RES_dom"/>
</dbReference>
<dbReference type="STRING" id="649349.Lbys_0721"/>
<evidence type="ECO:0000313" key="2">
    <source>
        <dbReference type="EMBL" id="ADQ16482.1"/>
    </source>
</evidence>
<dbReference type="eggNOG" id="COG5654">
    <property type="taxonomic scope" value="Bacteria"/>
</dbReference>
<gene>
    <name evidence="2" type="ordered locus">Lbys_0721</name>
</gene>
<name>E4RZE3_LEAB4</name>
<dbReference type="RefSeq" id="WP_013407534.1">
    <property type="nucleotide sequence ID" value="NC_014655.1"/>
</dbReference>
<dbReference type="Pfam" id="PF08808">
    <property type="entry name" value="RES"/>
    <property type="match status" value="1"/>
</dbReference>
<reference evidence="2 3" key="2">
    <citation type="journal article" date="2011" name="Stand. Genomic Sci.">
        <title>Complete genome sequence of Leadbetterella byssophila type strain (4M15).</title>
        <authorList>
            <person name="Abt B."/>
            <person name="Teshima H."/>
            <person name="Lucas S."/>
            <person name="Lapidus A."/>
            <person name="Del Rio T.G."/>
            <person name="Nolan M."/>
            <person name="Tice H."/>
            <person name="Cheng J.F."/>
            <person name="Pitluck S."/>
            <person name="Liolios K."/>
            <person name="Pagani I."/>
            <person name="Ivanova N."/>
            <person name="Mavromatis K."/>
            <person name="Pati A."/>
            <person name="Tapia R."/>
            <person name="Han C."/>
            <person name="Goodwin L."/>
            <person name="Chen A."/>
            <person name="Palaniappan K."/>
            <person name="Land M."/>
            <person name="Hauser L."/>
            <person name="Chang Y.J."/>
            <person name="Jeffries C.D."/>
            <person name="Rohde M."/>
            <person name="Goker M."/>
            <person name="Tindall B.J."/>
            <person name="Detter J.C."/>
            <person name="Woyke T."/>
            <person name="Bristow J."/>
            <person name="Eisen J.A."/>
            <person name="Markowitz V."/>
            <person name="Hugenholtz P."/>
            <person name="Klenk H.P."/>
            <person name="Kyrpides N.C."/>
        </authorList>
    </citation>
    <scope>NUCLEOTIDE SEQUENCE [LARGE SCALE GENOMIC DNA]</scope>
    <source>
        <strain evidence="3">DSM 17132 / JCM 16389 / KACC 11308 / NBRC 106382 / 4M15</strain>
    </source>
</reference>
<accession>E4RZE3</accession>
<dbReference type="Proteomes" id="UP000007435">
    <property type="component" value="Chromosome"/>
</dbReference>
<evidence type="ECO:0000259" key="1">
    <source>
        <dbReference type="SMART" id="SM00953"/>
    </source>
</evidence>
<dbReference type="AlphaFoldDB" id="E4RZE3"/>
<dbReference type="EMBL" id="CP002305">
    <property type="protein sequence ID" value="ADQ16482.1"/>
    <property type="molecule type" value="Genomic_DNA"/>
</dbReference>
<evidence type="ECO:0000313" key="3">
    <source>
        <dbReference type="Proteomes" id="UP000007435"/>
    </source>
</evidence>
<dbReference type="HOGENOM" id="CLU_133611_0_1_10"/>